<name>A0A2W0H4C7_9BACI</name>
<dbReference type="InterPro" id="IPR032675">
    <property type="entry name" value="LRR_dom_sf"/>
</dbReference>
<dbReference type="OrthoDB" id="9806464at2"/>
<evidence type="ECO:0000313" key="4">
    <source>
        <dbReference type="EMBL" id="PYZ95881.1"/>
    </source>
</evidence>
<dbReference type="Pfam" id="PF12799">
    <property type="entry name" value="LRR_4"/>
    <property type="match status" value="1"/>
</dbReference>
<reference evidence="4 5" key="1">
    <citation type="submission" date="2017-10" db="EMBL/GenBank/DDBJ databases">
        <title>Bacillus sp. nov., a halophilic bacterium isolated from a Yangshapao Lake.</title>
        <authorList>
            <person name="Wang H."/>
        </authorList>
    </citation>
    <scope>NUCLEOTIDE SEQUENCE [LARGE SCALE GENOMIC DNA]</scope>
    <source>
        <strain evidence="4 5">YSP-3</strain>
    </source>
</reference>
<dbReference type="InterPro" id="IPR026876">
    <property type="entry name" value="Fn3_assoc_repeat"/>
</dbReference>
<keyword evidence="1" id="KW-0433">Leucine-rich repeat</keyword>
<organism evidence="4 5">
    <name type="scientific">Alteribacter lacisalsi</name>
    <dbReference type="NCBI Taxonomy" id="2045244"/>
    <lineage>
        <taxon>Bacteria</taxon>
        <taxon>Bacillati</taxon>
        <taxon>Bacillota</taxon>
        <taxon>Bacilli</taxon>
        <taxon>Bacillales</taxon>
        <taxon>Bacillaceae</taxon>
        <taxon>Alteribacter</taxon>
    </lineage>
</organism>
<dbReference type="SUPFAM" id="SSF52058">
    <property type="entry name" value="L domain-like"/>
    <property type="match status" value="1"/>
</dbReference>
<dbReference type="InterPro" id="IPR039477">
    <property type="entry name" value="ILEI/PANDER_dom"/>
</dbReference>
<gene>
    <name evidence="4" type="ORF">CR205_15995</name>
</gene>
<dbReference type="EMBL" id="PDOF01000003">
    <property type="protein sequence ID" value="PYZ95881.1"/>
    <property type="molecule type" value="Genomic_DNA"/>
</dbReference>
<dbReference type="Pfam" id="PF13516">
    <property type="entry name" value="LRR_6"/>
    <property type="match status" value="1"/>
</dbReference>
<proteinExistence type="predicted"/>
<dbReference type="Pfam" id="PF15711">
    <property type="entry name" value="ILEI"/>
    <property type="match status" value="1"/>
</dbReference>
<sequence length="1008" mass="115918">MKRNKWLLFLLIMVPALFVTWSLAFVLSAGNIFNDDRLEQAVRDYLDQPHGEITADQLHGIEEISLRGYGIEDLSGMDRFTNLRELDLRDNDIEDISELFRLHGLEVLDLRDNRITDLGPIRNAEYLIDLNVRGNEIEDMTPIQNLTTIQHLNIRENRIGDLSPLENFSELRDLNARFNRIQSIEPLRHLNALRERLYLDGNPIDDYSPIAFYFEQIEETDLDRLPPILSHTGGFHNEPFELSIASPSGDGEYYYTLDGSDPDPYENSENTFKYEEPIAIEDRSDEPNVLSEIVTNPSDARNPWRAPQGNVFKGTNVRVAEMVNGEMQDTISNTYFVGENAAERYDLPVVSLSFESDQVFGDEKGIYRFPLYENSGRLWERPEPANVIRTGWNHQAAWHAAVKKSGIVYEEESSDIGDDAFTEASFTTEGGREVEIRSTGRSTIHDGEDRYIRVDGETLLEPTRGIGLVRLDENEEFVDADTFDTHDVVEESDRLAQAIQETPEGYTLLFATYNEITRRVTIPLEETLAELGLQEMEEEVEGVNGSVSMEYFTPEGELGFKQNVGIRIHGNASRSEPQKTLRLYSRGEYGESNFVYPFFDGYDQTVFNRLLLRNSGNEWGKTMLLDGFAQGLISHSDLDTQAYQPTVVFLNGEYWGIQNLRERLDHHYLETVYDLDREDSVILENNSDIYHGHKDDSEHFDNMMAFVEENDMNDPEMYEQVHTMMDVENFIEYNVAQIYYANVDWPHNNLRMWRKNTEEYEPDAPYGHDGRWRWLVFDLDAFGGTGAALAEDTGERNPAHNTLNRATHPDLWEGERAWATLLFRSLLESDEFRNDFINRMADELNSSFEEERAQEHLASTATAIEPEIEEHLHRWSYPDSKEAWEEMVGYIEDYVLARPEYQREHVTEHFDLSGTSDISVNYESDKGTVHINTLAIDESVPGIGDPDDWTGTYFNDVPLTVRAEPAEGYRFTGWGEAVDSDRDTVEIVLDGDLTLTPQFEKERFSSLN</sequence>
<evidence type="ECO:0000256" key="2">
    <source>
        <dbReference type="ARBA" id="ARBA00022737"/>
    </source>
</evidence>
<dbReference type="AlphaFoldDB" id="A0A2W0H4C7"/>
<evidence type="ECO:0000313" key="5">
    <source>
        <dbReference type="Proteomes" id="UP000248066"/>
    </source>
</evidence>
<evidence type="ECO:0000259" key="3">
    <source>
        <dbReference type="Pfam" id="PF15711"/>
    </source>
</evidence>
<dbReference type="Pfam" id="PF08757">
    <property type="entry name" value="CotH"/>
    <property type="match status" value="1"/>
</dbReference>
<dbReference type="PANTHER" id="PTHR18849:SF0">
    <property type="entry name" value="CILIA- AND FLAGELLA-ASSOCIATED PROTEIN 410-RELATED"/>
    <property type="match status" value="1"/>
</dbReference>
<dbReference type="InterPro" id="IPR025875">
    <property type="entry name" value="Leu-rich_rpt_4"/>
</dbReference>
<dbReference type="Proteomes" id="UP000248066">
    <property type="component" value="Unassembled WGS sequence"/>
</dbReference>
<dbReference type="Gene3D" id="3.80.10.10">
    <property type="entry name" value="Ribonuclease Inhibitor"/>
    <property type="match status" value="1"/>
</dbReference>
<comment type="caution">
    <text evidence="4">The sequence shown here is derived from an EMBL/GenBank/DDBJ whole genome shotgun (WGS) entry which is preliminary data.</text>
</comment>
<dbReference type="SMART" id="SM00365">
    <property type="entry name" value="LRR_SD22"/>
    <property type="match status" value="4"/>
</dbReference>
<dbReference type="RefSeq" id="WP_110521158.1">
    <property type="nucleotide sequence ID" value="NZ_PDOF01000003.1"/>
</dbReference>
<keyword evidence="2" id="KW-0677">Repeat</keyword>
<keyword evidence="5" id="KW-1185">Reference proteome</keyword>
<protein>
    <recommendedName>
        <fullName evidence="3">ILEI/PANDER domain-containing protein</fullName>
    </recommendedName>
</protein>
<accession>A0A2W0H4C7</accession>
<dbReference type="Pfam" id="PF13287">
    <property type="entry name" value="Fn3_assoc"/>
    <property type="match status" value="1"/>
</dbReference>
<evidence type="ECO:0000256" key="1">
    <source>
        <dbReference type="ARBA" id="ARBA00022614"/>
    </source>
</evidence>
<dbReference type="PROSITE" id="PS51450">
    <property type="entry name" value="LRR"/>
    <property type="match status" value="4"/>
</dbReference>
<dbReference type="InterPro" id="IPR001611">
    <property type="entry name" value="Leu-rich_rpt"/>
</dbReference>
<feature type="domain" description="ILEI/PANDER" evidence="3">
    <location>
        <begin position="464"/>
        <end position="538"/>
    </location>
</feature>
<dbReference type="InterPro" id="IPR014867">
    <property type="entry name" value="Spore_coat_CotH_CotH2/3/7"/>
</dbReference>
<dbReference type="PANTHER" id="PTHR18849">
    <property type="entry name" value="LEUCINE RICH REPEAT PROTEIN"/>
    <property type="match status" value="1"/>
</dbReference>